<organism evidence="11 12">
    <name type="scientific">Momordica charantia</name>
    <name type="common">Bitter gourd</name>
    <name type="synonym">Balsam pear</name>
    <dbReference type="NCBI Taxonomy" id="3673"/>
    <lineage>
        <taxon>Eukaryota</taxon>
        <taxon>Viridiplantae</taxon>
        <taxon>Streptophyta</taxon>
        <taxon>Embryophyta</taxon>
        <taxon>Tracheophyta</taxon>
        <taxon>Spermatophyta</taxon>
        <taxon>Magnoliopsida</taxon>
        <taxon>eudicotyledons</taxon>
        <taxon>Gunneridae</taxon>
        <taxon>Pentapetalae</taxon>
        <taxon>rosids</taxon>
        <taxon>fabids</taxon>
        <taxon>Cucurbitales</taxon>
        <taxon>Cucurbitaceae</taxon>
        <taxon>Momordiceae</taxon>
        <taxon>Momordica</taxon>
    </lineage>
</organism>
<dbReference type="InterPro" id="IPR013805">
    <property type="entry name" value="GrpE_CC"/>
</dbReference>
<dbReference type="GO" id="GO:0000774">
    <property type="term" value="F:adenyl-nucleotide exchange factor activity"/>
    <property type="evidence" value="ECO:0007669"/>
    <property type="project" value="InterPro"/>
</dbReference>
<keyword evidence="11" id="KW-1185">Reference proteome</keyword>
<keyword evidence="6 7" id="KW-0143">Chaperone</keyword>
<dbReference type="Pfam" id="PF01025">
    <property type="entry name" value="GrpE"/>
    <property type="match status" value="1"/>
</dbReference>
<dbReference type="HAMAP" id="MF_01151">
    <property type="entry name" value="GrpE"/>
    <property type="match status" value="1"/>
</dbReference>
<dbReference type="GO" id="GO:0042803">
    <property type="term" value="F:protein homodimerization activity"/>
    <property type="evidence" value="ECO:0007669"/>
    <property type="project" value="InterPro"/>
</dbReference>
<accession>A0A6J1BPS6</accession>
<dbReference type="Gene3D" id="3.90.20.20">
    <property type="match status" value="1"/>
</dbReference>
<dbReference type="Proteomes" id="UP000504603">
    <property type="component" value="Unplaced"/>
</dbReference>
<comment type="subcellular location">
    <subcellularLocation>
        <location evidence="1">Cytoplasm</location>
    </subcellularLocation>
    <subcellularLocation>
        <location evidence="7">Mitochondrion matrix</location>
    </subcellularLocation>
</comment>
<dbReference type="AlphaFoldDB" id="A0A6J1BPS6"/>
<keyword evidence="7" id="KW-0496">Mitochondrion</keyword>
<evidence type="ECO:0000256" key="8">
    <source>
        <dbReference type="RuleBase" id="RU004478"/>
    </source>
</evidence>
<evidence type="ECO:0000313" key="12">
    <source>
        <dbReference type="RefSeq" id="XP_022131274.1"/>
    </source>
</evidence>
<dbReference type="Gene3D" id="2.30.22.10">
    <property type="entry name" value="Head domain of nucleotide exchange factor GrpE"/>
    <property type="match status" value="1"/>
</dbReference>
<evidence type="ECO:0000256" key="10">
    <source>
        <dbReference type="SAM" id="MobiDB-lite"/>
    </source>
</evidence>
<evidence type="ECO:0000256" key="9">
    <source>
        <dbReference type="SAM" id="Coils"/>
    </source>
</evidence>
<dbReference type="SUPFAM" id="SSF51064">
    <property type="entry name" value="Head domain of nucleotide exchange factor GrpE"/>
    <property type="match status" value="1"/>
</dbReference>
<comment type="function">
    <text evidence="7">Essential component of the PAM complex, a complex required for the translocation of transit peptide-containing proteins from the inner membrane into the mitochondrial matrix in an ATP-dependent manner.</text>
</comment>
<evidence type="ECO:0000256" key="1">
    <source>
        <dbReference type="ARBA" id="ARBA00004496"/>
    </source>
</evidence>
<dbReference type="GO" id="GO:0009507">
    <property type="term" value="C:chloroplast"/>
    <property type="evidence" value="ECO:0007669"/>
    <property type="project" value="TreeGrafter"/>
</dbReference>
<dbReference type="InterPro" id="IPR009012">
    <property type="entry name" value="GrpE_head"/>
</dbReference>
<dbReference type="InterPro" id="IPR000740">
    <property type="entry name" value="GrpE"/>
</dbReference>
<protein>
    <recommendedName>
        <fullName evidence="7">GrpE protein homolog</fullName>
    </recommendedName>
</protein>
<dbReference type="GO" id="GO:0005759">
    <property type="term" value="C:mitochondrial matrix"/>
    <property type="evidence" value="ECO:0007669"/>
    <property type="project" value="UniProtKB-SubCell"/>
</dbReference>
<evidence type="ECO:0000256" key="3">
    <source>
        <dbReference type="ARBA" id="ARBA00011738"/>
    </source>
</evidence>
<feature type="compositionally biased region" description="Polar residues" evidence="10">
    <location>
        <begin position="298"/>
        <end position="313"/>
    </location>
</feature>
<dbReference type="PRINTS" id="PR00773">
    <property type="entry name" value="GRPEPROTEIN"/>
</dbReference>
<dbReference type="PANTHER" id="PTHR21237:SF40">
    <property type="entry name" value="CELL CYCLE AND APOPTOSIS REGULATOR PROTEIN 2"/>
    <property type="match status" value="1"/>
</dbReference>
<comment type="subunit">
    <text evidence="3">Homodimer.</text>
</comment>
<evidence type="ECO:0000256" key="5">
    <source>
        <dbReference type="ARBA" id="ARBA00023016"/>
    </source>
</evidence>
<dbReference type="RefSeq" id="XP_022131274.1">
    <property type="nucleotide sequence ID" value="XM_022275582.1"/>
</dbReference>
<gene>
    <name evidence="12" type="primary">LOC111004544</name>
</gene>
<dbReference type="SUPFAM" id="SSF58014">
    <property type="entry name" value="Coiled-coil domain of nucleotide exchange factor GrpE"/>
    <property type="match status" value="1"/>
</dbReference>
<dbReference type="GO" id="GO:0051087">
    <property type="term" value="F:protein-folding chaperone binding"/>
    <property type="evidence" value="ECO:0007669"/>
    <property type="project" value="InterPro"/>
</dbReference>
<evidence type="ECO:0000313" key="11">
    <source>
        <dbReference type="Proteomes" id="UP000504603"/>
    </source>
</evidence>
<comment type="similarity">
    <text evidence="2 8">Belongs to the GrpE family.</text>
</comment>
<dbReference type="FunFam" id="2.30.22.10:FF:000001">
    <property type="entry name" value="Protein GrpE"/>
    <property type="match status" value="1"/>
</dbReference>
<evidence type="ECO:0000256" key="2">
    <source>
        <dbReference type="ARBA" id="ARBA00009054"/>
    </source>
</evidence>
<evidence type="ECO:0000256" key="4">
    <source>
        <dbReference type="ARBA" id="ARBA00022490"/>
    </source>
</evidence>
<evidence type="ECO:0000256" key="6">
    <source>
        <dbReference type="ARBA" id="ARBA00023186"/>
    </source>
</evidence>
<proteinExistence type="inferred from homology"/>
<dbReference type="PANTHER" id="PTHR21237">
    <property type="entry name" value="GRPE PROTEIN"/>
    <property type="match status" value="1"/>
</dbReference>
<dbReference type="PROSITE" id="PS01071">
    <property type="entry name" value="GRPE"/>
    <property type="match status" value="1"/>
</dbReference>
<feature type="region of interest" description="Disordered" evidence="10">
    <location>
        <begin position="289"/>
        <end position="320"/>
    </location>
</feature>
<reference evidence="12" key="1">
    <citation type="submission" date="2025-08" db="UniProtKB">
        <authorList>
            <consortium name="RefSeq"/>
        </authorList>
    </citation>
    <scope>IDENTIFICATION</scope>
    <source>
        <strain evidence="12">OHB3-1</strain>
    </source>
</reference>
<dbReference type="GeneID" id="111004544"/>
<keyword evidence="4" id="KW-0963">Cytoplasm</keyword>
<keyword evidence="9" id="KW-0175">Coiled coil</keyword>
<dbReference type="OrthoDB" id="201635at2759"/>
<dbReference type="GO" id="GO:0006457">
    <property type="term" value="P:protein folding"/>
    <property type="evidence" value="ECO:0007669"/>
    <property type="project" value="InterPro"/>
</dbReference>
<keyword evidence="5" id="KW-0346">Stress response</keyword>
<dbReference type="NCBIfam" id="NF010741">
    <property type="entry name" value="PRK14143.1"/>
    <property type="match status" value="1"/>
</dbReference>
<dbReference type="CDD" id="cd00446">
    <property type="entry name" value="GrpE"/>
    <property type="match status" value="1"/>
</dbReference>
<feature type="coiled-coil region" evidence="9">
    <location>
        <begin position="118"/>
        <end position="145"/>
    </location>
</feature>
<name>A0A6J1BPS6_MOMCH</name>
<dbReference type="KEGG" id="mcha:111004544"/>
<evidence type="ECO:0000256" key="7">
    <source>
        <dbReference type="RuleBase" id="RU000640"/>
    </source>
</evidence>
<dbReference type="GO" id="GO:0051082">
    <property type="term" value="F:unfolded protein binding"/>
    <property type="evidence" value="ECO:0007669"/>
    <property type="project" value="TreeGrafter"/>
</dbReference>
<sequence length="320" mass="36078">MAAFALSNYSLFSPRPSTSFSFISSSSETLESTSPIQQPLCLLHNPRRSPRLCKPLLSFSPSCSSAVRRSFISCLSAQDSVANVHKEEDDGKAVEKAGDQLHESSLQTLINVYREAFLDGDQKTVSEVEARLKIIEREKNGLFQKVSSISAEITSGKEKYIRLQADFDNFRKRSEKERHTVKNNAQKQVIESLLPMIDNFEKARQQIIPQTDKEKKIDVSYQGIYKQFVETLRSWQVSSVATVGRPFDPSLHEAIAREESLEIKEGIIIQELQRGFLLGERLLRPARVKVSRGPGRKNSPTINSEKPTEQRATAAQVDEH</sequence>